<evidence type="ECO:0008006" key="4">
    <source>
        <dbReference type="Google" id="ProtNLM"/>
    </source>
</evidence>
<reference evidence="2" key="1">
    <citation type="journal article" date="2020" name="Fungal Divers.">
        <title>Resolving the Mortierellaceae phylogeny through synthesis of multi-gene phylogenetics and phylogenomics.</title>
        <authorList>
            <person name="Vandepol N."/>
            <person name="Liber J."/>
            <person name="Desiro A."/>
            <person name="Na H."/>
            <person name="Kennedy M."/>
            <person name="Barry K."/>
            <person name="Grigoriev I.V."/>
            <person name="Miller A.N."/>
            <person name="O'Donnell K."/>
            <person name="Stajich J.E."/>
            <person name="Bonito G."/>
        </authorList>
    </citation>
    <scope>NUCLEOTIDE SEQUENCE</scope>
    <source>
        <strain evidence="2">NRRL 28262</strain>
    </source>
</reference>
<proteinExistence type="predicted"/>
<comment type="caution">
    <text evidence="2">The sequence shown here is derived from an EMBL/GenBank/DDBJ whole genome shotgun (WGS) entry which is preliminary data.</text>
</comment>
<feature type="compositionally biased region" description="Basic and acidic residues" evidence="1">
    <location>
        <begin position="64"/>
        <end position="73"/>
    </location>
</feature>
<feature type="region of interest" description="Disordered" evidence="1">
    <location>
        <begin position="1"/>
        <end position="119"/>
    </location>
</feature>
<organism evidence="2 3">
    <name type="scientific">Linnemannia exigua</name>
    <dbReference type="NCBI Taxonomy" id="604196"/>
    <lineage>
        <taxon>Eukaryota</taxon>
        <taxon>Fungi</taxon>
        <taxon>Fungi incertae sedis</taxon>
        <taxon>Mucoromycota</taxon>
        <taxon>Mortierellomycotina</taxon>
        <taxon>Mortierellomycetes</taxon>
        <taxon>Mortierellales</taxon>
        <taxon>Mortierellaceae</taxon>
        <taxon>Linnemannia</taxon>
    </lineage>
</organism>
<keyword evidence="3" id="KW-1185">Reference proteome</keyword>
<feature type="compositionally biased region" description="Low complexity" evidence="1">
    <location>
        <begin position="110"/>
        <end position="119"/>
    </location>
</feature>
<evidence type="ECO:0000313" key="2">
    <source>
        <dbReference type="EMBL" id="KAG0251260.1"/>
    </source>
</evidence>
<gene>
    <name evidence="2" type="ORF">BGZ95_006951</name>
</gene>
<accession>A0AAD4D0J0</accession>
<protein>
    <recommendedName>
        <fullName evidence="4">No apical meristem-associated C-terminal domain-containing protein</fullName>
    </recommendedName>
</protein>
<evidence type="ECO:0000313" key="3">
    <source>
        <dbReference type="Proteomes" id="UP001194580"/>
    </source>
</evidence>
<dbReference type="AlphaFoldDB" id="A0AAD4D0J0"/>
<dbReference type="EMBL" id="JAAAIL010003309">
    <property type="protein sequence ID" value="KAG0251260.1"/>
    <property type="molecule type" value="Genomic_DNA"/>
</dbReference>
<sequence length="196" mass="21858">MGTRLEVRGMEVNLEQERDEDEETVIGHYDDREDPTIATTTPIRVVLNLDDDEIVEEGPPQGRPAEEGREREVPGSLGQAKRPAKSSAGTTQDKRPKTETPRPALSTLNSGASQSKSSSFASAYLEGIKAKTDSALAIEQNRLNWEKEKWDKEAELRVNEQRATLEGKRMDLLALLLKDGLADKELIDSIMKKRDD</sequence>
<dbReference type="Proteomes" id="UP001194580">
    <property type="component" value="Unassembled WGS sequence"/>
</dbReference>
<name>A0AAD4D0J0_9FUNG</name>
<evidence type="ECO:0000256" key="1">
    <source>
        <dbReference type="SAM" id="MobiDB-lite"/>
    </source>
</evidence>